<comment type="caution">
    <text evidence="1">The sequence shown here is derived from an EMBL/GenBank/DDBJ whole genome shotgun (WGS) entry which is preliminary data.</text>
</comment>
<protein>
    <submittedName>
        <fullName evidence="1">26012_t:CDS:1</fullName>
    </submittedName>
</protein>
<feature type="non-terminal residue" evidence="1">
    <location>
        <position position="237"/>
    </location>
</feature>
<dbReference type="EMBL" id="CAJVQC010010906">
    <property type="protein sequence ID" value="CAG8621923.1"/>
    <property type="molecule type" value="Genomic_DNA"/>
</dbReference>
<name>A0ACA9MYA8_9GLOM</name>
<keyword evidence="2" id="KW-1185">Reference proteome</keyword>
<reference evidence="1" key="1">
    <citation type="submission" date="2021-06" db="EMBL/GenBank/DDBJ databases">
        <authorList>
            <person name="Kallberg Y."/>
            <person name="Tangrot J."/>
            <person name="Rosling A."/>
        </authorList>
    </citation>
    <scope>NUCLEOTIDE SEQUENCE</scope>
    <source>
        <strain evidence="1">MA461A</strain>
    </source>
</reference>
<accession>A0ACA9MYA8</accession>
<dbReference type="Proteomes" id="UP000789920">
    <property type="component" value="Unassembled WGS sequence"/>
</dbReference>
<gene>
    <name evidence="1" type="ORF">RPERSI_LOCUS6749</name>
</gene>
<sequence length="237" mass="27699">MSPLRRKKTTSTKTSKTTKRDTFVVTRRKDNTFFDDEIKQLKLWKSVIEESSECDVLASKESLEQKFNNEKIKYEEKVRRLETKNKQLKRDILINKREISKLEVKLAKLKRGYKAMQLDNDEKEQKIILLEKEIASLSGNGIEKLQNELESINNKVNNLMVEKINATYEHISLKKKYKTFQDFHDQQMKAQFSIEDTIRIQLEKLKQENKKLESLLNSGGSYGVINPSQVINLDAGI</sequence>
<organism evidence="1 2">
    <name type="scientific">Racocetra persica</name>
    <dbReference type="NCBI Taxonomy" id="160502"/>
    <lineage>
        <taxon>Eukaryota</taxon>
        <taxon>Fungi</taxon>
        <taxon>Fungi incertae sedis</taxon>
        <taxon>Mucoromycota</taxon>
        <taxon>Glomeromycotina</taxon>
        <taxon>Glomeromycetes</taxon>
        <taxon>Diversisporales</taxon>
        <taxon>Gigasporaceae</taxon>
        <taxon>Racocetra</taxon>
    </lineage>
</organism>
<evidence type="ECO:0000313" key="2">
    <source>
        <dbReference type="Proteomes" id="UP000789920"/>
    </source>
</evidence>
<proteinExistence type="predicted"/>
<evidence type="ECO:0000313" key="1">
    <source>
        <dbReference type="EMBL" id="CAG8621923.1"/>
    </source>
</evidence>